<evidence type="ECO:0000259" key="1">
    <source>
        <dbReference type="PROSITE" id="PS50943"/>
    </source>
</evidence>
<dbReference type="EMBL" id="LAZR01045616">
    <property type="protein sequence ID" value="KKK98444.1"/>
    <property type="molecule type" value="Genomic_DNA"/>
</dbReference>
<dbReference type="Gene3D" id="1.10.260.40">
    <property type="entry name" value="lambda repressor-like DNA-binding domains"/>
    <property type="match status" value="1"/>
</dbReference>
<comment type="caution">
    <text evidence="2">The sequence shown here is derived from an EMBL/GenBank/DDBJ whole genome shotgun (WGS) entry which is preliminary data.</text>
</comment>
<dbReference type="PROSITE" id="PS50943">
    <property type="entry name" value="HTH_CROC1"/>
    <property type="match status" value="1"/>
</dbReference>
<dbReference type="InterPro" id="IPR001387">
    <property type="entry name" value="Cro/C1-type_HTH"/>
</dbReference>
<organism evidence="2">
    <name type="scientific">marine sediment metagenome</name>
    <dbReference type="NCBI Taxonomy" id="412755"/>
    <lineage>
        <taxon>unclassified sequences</taxon>
        <taxon>metagenomes</taxon>
        <taxon>ecological metagenomes</taxon>
    </lineage>
</organism>
<protein>
    <recommendedName>
        <fullName evidence="1">HTH cro/C1-type domain-containing protein</fullName>
    </recommendedName>
</protein>
<name>A0A0F9C7U4_9ZZZZ</name>
<dbReference type="GO" id="GO:0003677">
    <property type="term" value="F:DNA binding"/>
    <property type="evidence" value="ECO:0007669"/>
    <property type="project" value="InterPro"/>
</dbReference>
<sequence>MATKKRRRGELRTELLGLAQTMTMAQAASKLGVSRQRVYQIANAEGVSFVEAQPRRIVTCPKCYRVLRVLEADFVSESVECAVHKWTPKALKDLRRKLKLTQDAMAFALGAGSATTTRWENGTHRPSPKYMV</sequence>
<feature type="non-terminal residue" evidence="2">
    <location>
        <position position="132"/>
    </location>
</feature>
<dbReference type="CDD" id="cd00093">
    <property type="entry name" value="HTH_XRE"/>
    <property type="match status" value="1"/>
</dbReference>
<gene>
    <name evidence="2" type="ORF">LCGC14_2642710</name>
</gene>
<accession>A0A0F9C7U4</accession>
<evidence type="ECO:0000313" key="2">
    <source>
        <dbReference type="EMBL" id="KKK98444.1"/>
    </source>
</evidence>
<feature type="domain" description="HTH cro/C1-type" evidence="1">
    <location>
        <begin position="91"/>
        <end position="132"/>
    </location>
</feature>
<dbReference type="SUPFAM" id="SSF47413">
    <property type="entry name" value="lambda repressor-like DNA-binding domains"/>
    <property type="match status" value="1"/>
</dbReference>
<reference evidence="2" key="1">
    <citation type="journal article" date="2015" name="Nature">
        <title>Complex archaea that bridge the gap between prokaryotes and eukaryotes.</title>
        <authorList>
            <person name="Spang A."/>
            <person name="Saw J.H."/>
            <person name="Jorgensen S.L."/>
            <person name="Zaremba-Niedzwiedzka K."/>
            <person name="Martijn J."/>
            <person name="Lind A.E."/>
            <person name="van Eijk R."/>
            <person name="Schleper C."/>
            <person name="Guy L."/>
            <person name="Ettema T.J."/>
        </authorList>
    </citation>
    <scope>NUCLEOTIDE SEQUENCE</scope>
</reference>
<dbReference type="AlphaFoldDB" id="A0A0F9C7U4"/>
<proteinExistence type="predicted"/>
<dbReference type="InterPro" id="IPR010982">
    <property type="entry name" value="Lambda_DNA-bd_dom_sf"/>
</dbReference>
<dbReference type="Pfam" id="PF01381">
    <property type="entry name" value="HTH_3"/>
    <property type="match status" value="1"/>
</dbReference>